<feature type="transmembrane region" description="Helical" evidence="6">
    <location>
        <begin position="175"/>
        <end position="194"/>
    </location>
</feature>
<evidence type="ECO:0000256" key="1">
    <source>
        <dbReference type="ARBA" id="ARBA00004127"/>
    </source>
</evidence>
<feature type="transmembrane region" description="Helical" evidence="6">
    <location>
        <begin position="31"/>
        <end position="51"/>
    </location>
</feature>
<evidence type="ECO:0000256" key="2">
    <source>
        <dbReference type="ARBA" id="ARBA00022692"/>
    </source>
</evidence>
<evidence type="ECO:0000256" key="5">
    <source>
        <dbReference type="RuleBase" id="RU000320"/>
    </source>
</evidence>
<feature type="transmembrane region" description="Helical" evidence="6">
    <location>
        <begin position="6"/>
        <end position="24"/>
    </location>
</feature>
<keyword evidence="3 6" id="KW-1133">Transmembrane helix</keyword>
<dbReference type="PRINTS" id="PR01434">
    <property type="entry name" value="NADHDHGNASE5"/>
</dbReference>
<dbReference type="GO" id="GO:0008137">
    <property type="term" value="F:NADH dehydrogenase (ubiquinone) activity"/>
    <property type="evidence" value="ECO:0007669"/>
    <property type="project" value="InterPro"/>
</dbReference>
<feature type="transmembrane region" description="Helical" evidence="6">
    <location>
        <begin position="71"/>
        <end position="97"/>
    </location>
</feature>
<dbReference type="GO" id="GO:0042773">
    <property type="term" value="P:ATP synthesis coupled electron transport"/>
    <property type="evidence" value="ECO:0007669"/>
    <property type="project" value="InterPro"/>
</dbReference>
<dbReference type="InterPro" id="IPR018393">
    <property type="entry name" value="NADHpl_OxRdtase_5_subgr"/>
</dbReference>
<dbReference type="GO" id="GO:0016020">
    <property type="term" value="C:membrane"/>
    <property type="evidence" value="ECO:0007669"/>
    <property type="project" value="UniProtKB-SubCell"/>
</dbReference>
<sequence>MLYALIPLLPLLAFVILGLFGHWIKDRSHWVAVPAVLGSFLLSIMALADVAGGQALQIPLYTWADSGNLHIALGLFIDQLTVAMLLLVTIVSSLVHVYTIGYMHGEPGYARFFSNIALFTFSMLMLVMSDNFLQLFVFWEAVGLCSYLLIGHWYERESARAAATKAFLVNRVGDFGFMLGILLIFVTFGSLHYQEVFPQLDQKSGGLVNLLGSVGGHWEISVMTLICLLLFVGAVGKSAQVPLHVWLPDAMEGPTPISALIHAATMVTAGVFMVARFAPLFNLSPVAMDVVAVVGGATMFIGATIALTQTDIKRVVAYSTLSQLGYMMMACGLGGYIAGMYHLLTHGAFKALLFLGCGSVIIALHHEQDMKHMGGLKDKLPVTYWTFLIGALALSGFPLTAGYFSKDELLLAAWMSSGLGKVLAVLGLLTALMTAFYSFRLVFVTFWGESRVDPHHANHVHEPSKAMTIPLLFLAVLSILTGYIGIPEFLAPAFPGAGSVGGHHEGSAALGIMATATAMGLLGIAGAYWVYVKSPGLPDRLANQWRSLYQFSLNKWFVDEAYDRTVVIPTLNFADRLWKRVDIAVIDGAVNGVARAVAWGGWVTRRLQSGQAQNYALAMTVGAAVILGAMIFY</sequence>
<evidence type="ECO:0000256" key="4">
    <source>
        <dbReference type="ARBA" id="ARBA00023136"/>
    </source>
</evidence>
<dbReference type="PANTHER" id="PTHR42829:SF2">
    <property type="entry name" value="NADH-UBIQUINONE OXIDOREDUCTASE CHAIN 5"/>
    <property type="match status" value="1"/>
</dbReference>
<dbReference type="GO" id="GO:0015990">
    <property type="term" value="P:electron transport coupled proton transport"/>
    <property type="evidence" value="ECO:0007669"/>
    <property type="project" value="TreeGrafter"/>
</dbReference>
<organism evidence="9 10">
    <name type="scientific">Candidatus Nitrospira neomarina</name>
    <dbReference type="NCBI Taxonomy" id="3020899"/>
    <lineage>
        <taxon>Bacteria</taxon>
        <taxon>Pseudomonadati</taxon>
        <taxon>Nitrospirota</taxon>
        <taxon>Nitrospiria</taxon>
        <taxon>Nitrospirales</taxon>
        <taxon>Nitrospiraceae</taxon>
        <taxon>Nitrospira</taxon>
    </lineage>
</organism>
<evidence type="ECO:0000256" key="6">
    <source>
        <dbReference type="SAM" id="Phobius"/>
    </source>
</evidence>
<feature type="transmembrane region" description="Helical" evidence="6">
    <location>
        <begin position="384"/>
        <end position="404"/>
    </location>
</feature>
<name>A0AA96GIC5_9BACT</name>
<feature type="transmembrane region" description="Helical" evidence="6">
    <location>
        <begin position="343"/>
        <end position="364"/>
    </location>
</feature>
<feature type="transmembrane region" description="Helical" evidence="6">
    <location>
        <begin position="424"/>
        <end position="447"/>
    </location>
</feature>
<dbReference type="AlphaFoldDB" id="A0AA96GIC5"/>
<evidence type="ECO:0000259" key="7">
    <source>
        <dbReference type="Pfam" id="PF00361"/>
    </source>
</evidence>
<dbReference type="Pfam" id="PF00361">
    <property type="entry name" value="Proton_antipo_M"/>
    <property type="match status" value="1"/>
</dbReference>
<evidence type="ECO:0000256" key="3">
    <source>
        <dbReference type="ARBA" id="ARBA00022989"/>
    </source>
</evidence>
<dbReference type="NCBIfam" id="TIGR01974">
    <property type="entry name" value="NDH_I_L"/>
    <property type="match status" value="1"/>
</dbReference>
<feature type="transmembrane region" description="Helical" evidence="6">
    <location>
        <begin position="214"/>
        <end position="236"/>
    </location>
</feature>
<feature type="transmembrane region" description="Helical" evidence="6">
    <location>
        <begin position="135"/>
        <end position="154"/>
    </location>
</feature>
<feature type="domain" description="NADH-Ubiquinone oxidoreductase (complex I) chain 5 N-terminal" evidence="8">
    <location>
        <begin position="63"/>
        <end position="113"/>
    </location>
</feature>
<feature type="transmembrane region" description="Helical" evidence="6">
    <location>
        <begin position="290"/>
        <end position="308"/>
    </location>
</feature>
<feature type="transmembrane region" description="Helical" evidence="6">
    <location>
        <begin position="315"/>
        <end position="337"/>
    </location>
</feature>
<dbReference type="EMBL" id="CP116968">
    <property type="protein sequence ID" value="WNM62003.1"/>
    <property type="molecule type" value="Genomic_DNA"/>
</dbReference>
<gene>
    <name evidence="9" type="primary">nuoL</name>
    <name evidence="9" type="ORF">PQG83_20020</name>
</gene>
<dbReference type="PRINTS" id="PR01435">
    <property type="entry name" value="NPOXDRDTASE5"/>
</dbReference>
<evidence type="ECO:0000313" key="9">
    <source>
        <dbReference type="EMBL" id="WNM62003.1"/>
    </source>
</evidence>
<feature type="domain" description="NADH:quinone oxidoreductase/Mrp antiporter transmembrane" evidence="7">
    <location>
        <begin position="129"/>
        <end position="432"/>
    </location>
</feature>
<dbReference type="GO" id="GO:0012505">
    <property type="term" value="C:endomembrane system"/>
    <property type="evidence" value="ECO:0007669"/>
    <property type="project" value="UniProtKB-SubCell"/>
</dbReference>
<feature type="transmembrane region" description="Helical" evidence="6">
    <location>
        <begin position="257"/>
        <end position="278"/>
    </location>
</feature>
<proteinExistence type="predicted"/>
<dbReference type="NCBIfam" id="NF005141">
    <property type="entry name" value="PRK06590.1"/>
    <property type="match status" value="1"/>
</dbReference>
<feature type="transmembrane region" description="Helical" evidence="6">
    <location>
        <begin position="109"/>
        <end position="129"/>
    </location>
</feature>
<dbReference type="Pfam" id="PF00662">
    <property type="entry name" value="Proton_antipo_N"/>
    <property type="match status" value="1"/>
</dbReference>
<dbReference type="InterPro" id="IPR001516">
    <property type="entry name" value="Proton_antipo_N"/>
</dbReference>
<dbReference type="PANTHER" id="PTHR42829">
    <property type="entry name" value="NADH-UBIQUINONE OXIDOREDUCTASE CHAIN 5"/>
    <property type="match status" value="1"/>
</dbReference>
<dbReference type="Gene3D" id="1.20.5.2700">
    <property type="match status" value="1"/>
</dbReference>
<feature type="transmembrane region" description="Helical" evidence="6">
    <location>
        <begin position="615"/>
        <end position="632"/>
    </location>
</feature>
<dbReference type="GO" id="GO:0003954">
    <property type="term" value="F:NADH dehydrogenase activity"/>
    <property type="evidence" value="ECO:0007669"/>
    <property type="project" value="TreeGrafter"/>
</dbReference>
<reference evidence="9 10" key="1">
    <citation type="submission" date="2023-01" db="EMBL/GenBank/DDBJ databases">
        <title>Cultivation and genomic characterization of new, ubiquitous marine nitrite-oxidizing bacteria from the Nitrospirales.</title>
        <authorList>
            <person name="Mueller A.J."/>
            <person name="Daebeler A."/>
            <person name="Herbold C.W."/>
            <person name="Kirkegaard R.H."/>
            <person name="Daims H."/>
        </authorList>
    </citation>
    <scope>NUCLEOTIDE SEQUENCE [LARGE SCALE GENOMIC DNA]</scope>
    <source>
        <strain evidence="9 10">DK</strain>
    </source>
</reference>
<accession>A0AA96GIC5</accession>
<comment type="subcellular location">
    <subcellularLocation>
        <location evidence="1">Endomembrane system</location>
        <topology evidence="1">Multi-pass membrane protein</topology>
    </subcellularLocation>
    <subcellularLocation>
        <location evidence="5">Membrane</location>
        <topology evidence="5">Multi-pass membrane protein</topology>
    </subcellularLocation>
</comment>
<dbReference type="KEGG" id="nneo:PQG83_20020"/>
<keyword evidence="10" id="KW-1185">Reference proteome</keyword>
<keyword evidence="2 5" id="KW-0812">Transmembrane</keyword>
<feature type="transmembrane region" description="Helical" evidence="6">
    <location>
        <begin position="468"/>
        <end position="486"/>
    </location>
</feature>
<evidence type="ECO:0000313" key="10">
    <source>
        <dbReference type="Proteomes" id="UP001302494"/>
    </source>
</evidence>
<protein>
    <submittedName>
        <fullName evidence="9">NADH-quinone oxidoreductase subunit L</fullName>
    </submittedName>
</protein>
<dbReference type="InterPro" id="IPR003945">
    <property type="entry name" value="NU5C-like"/>
</dbReference>
<keyword evidence="4 6" id="KW-0472">Membrane</keyword>
<dbReference type="InterPro" id="IPR001750">
    <property type="entry name" value="ND/Mrp_TM"/>
</dbReference>
<feature type="transmembrane region" description="Helical" evidence="6">
    <location>
        <begin position="506"/>
        <end position="531"/>
    </location>
</feature>
<dbReference type="Proteomes" id="UP001302494">
    <property type="component" value="Chromosome"/>
</dbReference>
<evidence type="ECO:0000259" key="8">
    <source>
        <dbReference type="Pfam" id="PF00662"/>
    </source>
</evidence>
<dbReference type="RefSeq" id="WP_312744849.1">
    <property type="nucleotide sequence ID" value="NZ_CP116968.1"/>
</dbReference>